<organism evidence="1 2">
    <name type="scientific">Parabacteroides distasonis</name>
    <dbReference type="NCBI Taxonomy" id="823"/>
    <lineage>
        <taxon>Bacteria</taxon>
        <taxon>Pseudomonadati</taxon>
        <taxon>Bacteroidota</taxon>
        <taxon>Bacteroidia</taxon>
        <taxon>Bacteroidales</taxon>
        <taxon>Tannerellaceae</taxon>
        <taxon>Parabacteroides</taxon>
    </lineage>
</organism>
<name>A0A5C6KLG3_PARDI</name>
<accession>A0A5C6KLG3</accession>
<proteinExistence type="predicted"/>
<comment type="caution">
    <text evidence="1">The sequence shown here is derived from an EMBL/GenBank/DDBJ whole genome shotgun (WGS) entry which is preliminary data.</text>
</comment>
<reference evidence="1 2" key="1">
    <citation type="submission" date="2019-07" db="EMBL/GenBank/DDBJ databases">
        <title>Genome sequencing of Parabacteroides distasonis iSURF_7.</title>
        <authorList>
            <person name="Degefu H.N."/>
            <person name="Ruoff K.L."/>
            <person name="Price C.E."/>
            <person name="Valls R.A."/>
            <person name="O'Toole G.A."/>
        </authorList>
    </citation>
    <scope>NUCLEOTIDE SEQUENCE [LARGE SCALE GENOMIC DNA]</scope>
    <source>
        <strain evidence="1 2">CFPLTA003_1B</strain>
    </source>
</reference>
<sequence length="1467" mass="162351">MIEIKDISGKVKFSTPINVGAKGRFMLMKEDYITIPFSTDIPVDLKRGDYVDLRGVFDDALGGKLAKVYKYLTLQNPSVIPGKYSYELRFDAYYYEWNTKIFKFTPESHGQEAGWNLTAPLDIHLGLFLRNLKANGYTYNGVDYIFDIDSTVENKAFLMTYDNIHLLDALFSMASKDKWNCDCWITDNVIHFGRCEFGDAVDIELDVEAAAMTRSESKGTYATRVYVFGGTRNIPANYRPVDEQAVVNGVVQKRLMLPEGTPCIDAYPGMTDTEAVEDVVVFDDVFPKRIGTLSDVTTVDRDTETDGEVTGQFKAYQYQDPGLDFKEDYILEGEELKITFQSGKLNGMVFGVTFKPEGTDKGSQIWEIIANEDYGRLLPDEIMCPENGDEYVLSGFNIQLVSDQYIPEAEKELLAKGQEYVKKTSIDDGTYPTTLDSEWVYQDQINRTYDAGQRIRLINPAFFPSDGRISRVIGWEMNLDIPYDSPVYTIGESTQYSRIGELEDKVDTLTYKGQTYTGGGGSGVYIIRTNDSTPASDSNVFSALRSLTTFLRKDKPDVAGFDITFEQDIILSGEKSSIYSDRYAGGFGHENGFRIFADGTAWVKDLKVKHDSMFAGSLSSPTFASGFPNGTGFMIAPYKVTNAAGVEETKYKLEIDSISVRNELKVYTFVVSQLLGENDNRIFAGMMEVDHYDPETSRIYLDTDGGRLYNPFREGDILMVQQFQGDPTLQNDYKMTKSYELKVVEVAVGDLSDGENRLDWLRFTNFVGNLSDIAKRDTLCRVDNPDNSTRSGIMKITTVDEFGTPYMDVIRGMKTDPENCVKVRIGNMNGLVTPYFGRLDGDGAYVENLYARGQFMLDTGENVKTKFEIVEGRLSSEMSSVRYELSEKDNCLTNASFSADTVGWVLGNDVSLFTVKERFMAVNDSFYAEKDKVTGIVEVSSRKALYIKNSGVKQLNSYLKNKPDGQLEMPDGTKVWPSYYVSFMYMVKTAGTLTSGFSGQGLYVSKPLAITDTFVQEEFSGKWNGTGDFILNYTGEIYIYNVQMSTHPVEDLRLEMSTLFLQTDEKIGMYALKIDTLSGTVTEMGVELDNTTSTLSLYVDKTDSINQTVTSLGLKLDGVDESLTLYAKKTDVSGLKTEMEAAIKVNADNINLKVSKDSIISSINQTAETIKIKASRLNLNGFVTFSMFDLSTQNTIKNKVSSGDLGSMAWKDGVSSDDLSWALSQEIAGKINLATLNNSLTNYTKKGAITKEDLAKALQTELSGKLTGSASVGANKLASVIINGQTLIAGGYIQADLINVKDLVVGSTLSIGAFSLNSYKGLNWTGSDYFGNTSFRLTVGGGYTYNTGTSCKTMVGAWSNSDDIHACISGICNTFGVAIYGSTDGWGSNFPPDGSKYAGFFSGSVFATGQMRCSGFSIYKSSDMYRYHYPGVSFNPADFDLDNIRLRVMGGIIVGVTDDNGNILLGS</sequence>
<dbReference type="RefSeq" id="WP_146374649.1">
    <property type="nucleotide sequence ID" value="NZ_VOHW01000001.1"/>
</dbReference>
<dbReference type="EMBL" id="VOHW01000001">
    <property type="protein sequence ID" value="TWV64047.1"/>
    <property type="molecule type" value="Genomic_DNA"/>
</dbReference>
<evidence type="ECO:0000313" key="2">
    <source>
        <dbReference type="Proteomes" id="UP000315827"/>
    </source>
</evidence>
<protein>
    <submittedName>
        <fullName evidence="1">Uncharacterized protein</fullName>
    </submittedName>
</protein>
<evidence type="ECO:0000313" key="1">
    <source>
        <dbReference type="EMBL" id="TWV64047.1"/>
    </source>
</evidence>
<gene>
    <name evidence="1" type="ORF">FSA05_00020</name>
</gene>
<dbReference type="Proteomes" id="UP000315827">
    <property type="component" value="Unassembled WGS sequence"/>
</dbReference>